<dbReference type="Gene3D" id="1.20.1420.30">
    <property type="entry name" value="NCX, central ion-binding region"/>
    <property type="match status" value="1"/>
</dbReference>
<feature type="transmembrane region" description="Helical" evidence="5">
    <location>
        <begin position="74"/>
        <end position="96"/>
    </location>
</feature>
<keyword evidence="4 5" id="KW-0472">Membrane</keyword>
<dbReference type="RefSeq" id="WP_106052026.1">
    <property type="nucleotide sequence ID" value="NZ_VUNS01000023.1"/>
</dbReference>
<dbReference type="EMBL" id="VUNS01000023">
    <property type="protein sequence ID" value="MST98777.1"/>
    <property type="molecule type" value="Genomic_DNA"/>
</dbReference>
<dbReference type="PANTHER" id="PTHR10846:SF8">
    <property type="entry name" value="INNER MEMBRANE PROTEIN YRBG"/>
    <property type="match status" value="1"/>
</dbReference>
<feature type="transmembrane region" description="Helical" evidence="5">
    <location>
        <begin position="6"/>
        <end position="23"/>
    </location>
</feature>
<feature type="transmembrane region" description="Helical" evidence="5">
    <location>
        <begin position="128"/>
        <end position="145"/>
    </location>
</feature>
<dbReference type="InterPro" id="IPR044880">
    <property type="entry name" value="NCX_ion-bd_dom_sf"/>
</dbReference>
<dbReference type="PANTHER" id="PTHR10846">
    <property type="entry name" value="SODIUM/POTASSIUM/CALCIUM EXCHANGER"/>
    <property type="match status" value="1"/>
</dbReference>
<dbReference type="InterPro" id="IPR004481">
    <property type="entry name" value="K/Na/Ca-exchanger"/>
</dbReference>
<evidence type="ECO:0000313" key="8">
    <source>
        <dbReference type="Proteomes" id="UP000435649"/>
    </source>
</evidence>
<keyword evidence="3 5" id="KW-1133">Transmembrane helix</keyword>
<sequence length="318" mass="32764">MLTILLQLAGGTAFLYYGADFLVKGGVSIATRFGVSALVIGLTLVAFATSAPELVVSVQAALAGSSDISIGNVIGSNICNIALILGLSAVIAPLSVHSKVLRFDLPVMTAVTLAMAAIGLLLGGFNRLTGAVFFAGLLAYIAWNIRLEKRDGSGDAETEIREEVENSRKYPLWLAAAFVIGGAAALVLGGKFIVDGAVGLGRMAHLSEAVIGLTIVAVGTSLPELATSLVAAARGEQDIAVGNVVGSNLFNMLGIMGIAPMIRPVSAAGITPVDWGMLLVSTLLLVPFMHTGRKVVRREGAVLLALYCAYIAFLAVNA</sequence>
<feature type="transmembrane region" description="Helical" evidence="5">
    <location>
        <begin position="239"/>
        <end position="259"/>
    </location>
</feature>
<dbReference type="GO" id="GO:0005886">
    <property type="term" value="C:plasma membrane"/>
    <property type="evidence" value="ECO:0007669"/>
    <property type="project" value="TreeGrafter"/>
</dbReference>
<comment type="subcellular location">
    <subcellularLocation>
        <location evidence="1">Membrane</location>
        <topology evidence="1">Multi-pass membrane protein</topology>
    </subcellularLocation>
</comment>
<evidence type="ECO:0000313" key="7">
    <source>
        <dbReference type="EMBL" id="MST98777.1"/>
    </source>
</evidence>
<keyword evidence="2 5" id="KW-0812">Transmembrane</keyword>
<feature type="domain" description="Sodium/calcium exchanger membrane region" evidence="6">
    <location>
        <begin position="5"/>
        <end position="145"/>
    </location>
</feature>
<reference evidence="7 8" key="1">
    <citation type="submission" date="2019-08" db="EMBL/GenBank/DDBJ databases">
        <title>In-depth cultivation of the pig gut microbiome towards novel bacterial diversity and tailored functional studies.</title>
        <authorList>
            <person name="Wylensek D."/>
            <person name="Hitch T.C.A."/>
            <person name="Clavel T."/>
        </authorList>
    </citation>
    <scope>NUCLEOTIDE SEQUENCE [LARGE SCALE GENOMIC DNA]</scope>
    <source>
        <strain evidence="7 8">BBE-744-WT-12</strain>
    </source>
</reference>
<dbReference type="AlphaFoldDB" id="A0A844G4S9"/>
<comment type="caution">
    <text evidence="7">The sequence shown here is derived from an EMBL/GenBank/DDBJ whole genome shotgun (WGS) entry which is preliminary data.</text>
</comment>
<feature type="transmembrane region" description="Helical" evidence="5">
    <location>
        <begin position="103"/>
        <end position="122"/>
    </location>
</feature>
<dbReference type="NCBIfam" id="TIGR00367">
    <property type="entry name" value="calcium/sodium antiporter"/>
    <property type="match status" value="1"/>
</dbReference>
<accession>A0A844G4S9</accession>
<feature type="transmembrane region" description="Helical" evidence="5">
    <location>
        <begin position="265"/>
        <end position="288"/>
    </location>
</feature>
<keyword evidence="8" id="KW-1185">Reference proteome</keyword>
<name>A0A844G4S9_9BACT</name>
<dbReference type="InterPro" id="IPR004837">
    <property type="entry name" value="NaCa_Exmemb"/>
</dbReference>
<evidence type="ECO:0000256" key="1">
    <source>
        <dbReference type="ARBA" id="ARBA00004141"/>
    </source>
</evidence>
<gene>
    <name evidence="7" type="ORF">FYJ85_17200</name>
</gene>
<dbReference type="GO" id="GO:0006874">
    <property type="term" value="P:intracellular calcium ion homeostasis"/>
    <property type="evidence" value="ECO:0007669"/>
    <property type="project" value="TreeGrafter"/>
</dbReference>
<feature type="transmembrane region" description="Helical" evidence="5">
    <location>
        <begin position="170"/>
        <end position="189"/>
    </location>
</feature>
<dbReference type="Gene3D" id="6.10.280.80">
    <property type="entry name" value="NCX, peripheral helical region"/>
    <property type="match status" value="1"/>
</dbReference>
<evidence type="ECO:0000256" key="5">
    <source>
        <dbReference type="SAM" id="Phobius"/>
    </source>
</evidence>
<evidence type="ECO:0000256" key="4">
    <source>
        <dbReference type="ARBA" id="ARBA00023136"/>
    </source>
</evidence>
<protein>
    <submittedName>
        <fullName evidence="7">Calcium/sodium antiporter</fullName>
    </submittedName>
</protein>
<dbReference type="Pfam" id="PF01699">
    <property type="entry name" value="Na_Ca_ex"/>
    <property type="match status" value="2"/>
</dbReference>
<evidence type="ECO:0000256" key="3">
    <source>
        <dbReference type="ARBA" id="ARBA00022989"/>
    </source>
</evidence>
<evidence type="ECO:0000256" key="2">
    <source>
        <dbReference type="ARBA" id="ARBA00022692"/>
    </source>
</evidence>
<organism evidence="7 8">
    <name type="scientific">Victivallis lenta</name>
    <dbReference type="NCBI Taxonomy" id="2606640"/>
    <lineage>
        <taxon>Bacteria</taxon>
        <taxon>Pseudomonadati</taxon>
        <taxon>Lentisphaerota</taxon>
        <taxon>Lentisphaeria</taxon>
        <taxon>Victivallales</taxon>
        <taxon>Victivallaceae</taxon>
        <taxon>Victivallis</taxon>
    </lineage>
</organism>
<evidence type="ECO:0000259" key="6">
    <source>
        <dbReference type="Pfam" id="PF01699"/>
    </source>
</evidence>
<dbReference type="GO" id="GO:0005262">
    <property type="term" value="F:calcium channel activity"/>
    <property type="evidence" value="ECO:0007669"/>
    <property type="project" value="TreeGrafter"/>
</dbReference>
<feature type="domain" description="Sodium/calcium exchanger membrane region" evidence="6">
    <location>
        <begin position="175"/>
        <end position="314"/>
    </location>
</feature>
<dbReference type="Proteomes" id="UP000435649">
    <property type="component" value="Unassembled WGS sequence"/>
</dbReference>
<feature type="transmembrane region" description="Helical" evidence="5">
    <location>
        <begin position="209"/>
        <end position="232"/>
    </location>
</feature>
<feature type="transmembrane region" description="Helical" evidence="5">
    <location>
        <begin position="300"/>
        <end position="316"/>
    </location>
</feature>
<proteinExistence type="predicted"/>
<feature type="transmembrane region" description="Helical" evidence="5">
    <location>
        <begin position="35"/>
        <end position="62"/>
    </location>
</feature>
<dbReference type="GO" id="GO:0008273">
    <property type="term" value="F:calcium, potassium:sodium antiporter activity"/>
    <property type="evidence" value="ECO:0007669"/>
    <property type="project" value="TreeGrafter"/>
</dbReference>